<feature type="compositionally biased region" description="Basic and acidic residues" evidence="1">
    <location>
        <begin position="263"/>
        <end position="274"/>
    </location>
</feature>
<feature type="compositionally biased region" description="Basic and acidic residues" evidence="1">
    <location>
        <begin position="194"/>
        <end position="221"/>
    </location>
</feature>
<dbReference type="EMBL" id="NBIV01000001">
    <property type="protein sequence ID" value="PXF49843.1"/>
    <property type="molecule type" value="Genomic_DNA"/>
</dbReference>
<dbReference type="OrthoDB" id="9530at2759"/>
<accession>A0A2V3J6A5</accession>
<comment type="caution">
    <text evidence="2">The sequence shown here is derived from an EMBL/GenBank/DDBJ whole genome shotgun (WGS) entry which is preliminary data.</text>
</comment>
<feature type="region of interest" description="Disordered" evidence="1">
    <location>
        <begin position="177"/>
        <end position="358"/>
    </location>
</feature>
<feature type="compositionally biased region" description="Basic and acidic residues" evidence="1">
    <location>
        <begin position="349"/>
        <end position="358"/>
    </location>
</feature>
<evidence type="ECO:0000256" key="1">
    <source>
        <dbReference type="SAM" id="MobiDB-lite"/>
    </source>
</evidence>
<feature type="compositionally biased region" description="Basic and acidic residues" evidence="1">
    <location>
        <begin position="304"/>
        <end position="323"/>
    </location>
</feature>
<keyword evidence="3" id="KW-1185">Reference proteome</keyword>
<protein>
    <submittedName>
        <fullName evidence="2">Uncharacterized protein</fullName>
    </submittedName>
</protein>
<dbReference type="AlphaFoldDB" id="A0A2V3J6A5"/>
<sequence length="358" mass="41455">MMDQPTNYDPPDAVVRPAFRELFERLRRARLSNLQTAEITAEERKAFEYGVAERQKVLGHSLFLVFAQWAIYKQIISRLKSRTLRLAYAMGSVISTTTFVQRRAAKVSKDTFAHIVTTNTDSALGNEARVILAELEGPEGPYFRQVAREHNFVTDFSMIPVDDEQFDVHPQLRLKPRLLGDMPQHPQIQVPRRNQADKGTRDTARPHDWRAMQPRRQETPRTGDPIARSKMAKLGTSVEQSVKAEGEDEIRESYSDLFTTSEELERTERVERAKERKRSGRDSQNSEQDDLWGTPFDFASAARTPEDRFEEYNDSIVDRRLPNEDEQTMTPSQRRAAERRRRRLQAQSRAREKPDHSA</sequence>
<proteinExistence type="predicted"/>
<gene>
    <name evidence="2" type="ORF">BWQ96_00003</name>
</gene>
<dbReference type="Proteomes" id="UP000247409">
    <property type="component" value="Unassembled WGS sequence"/>
</dbReference>
<organism evidence="2 3">
    <name type="scientific">Gracilariopsis chorda</name>
    <dbReference type="NCBI Taxonomy" id="448386"/>
    <lineage>
        <taxon>Eukaryota</taxon>
        <taxon>Rhodophyta</taxon>
        <taxon>Florideophyceae</taxon>
        <taxon>Rhodymeniophycidae</taxon>
        <taxon>Gracilariales</taxon>
        <taxon>Gracilariaceae</taxon>
        <taxon>Gracilariopsis</taxon>
    </lineage>
</organism>
<evidence type="ECO:0000313" key="2">
    <source>
        <dbReference type="EMBL" id="PXF49843.1"/>
    </source>
</evidence>
<reference evidence="2 3" key="1">
    <citation type="journal article" date="2018" name="Mol. Biol. Evol.">
        <title>Analysis of the draft genome of the red seaweed Gracilariopsis chorda provides insights into genome size evolution in Rhodophyta.</title>
        <authorList>
            <person name="Lee J."/>
            <person name="Yang E.C."/>
            <person name="Graf L."/>
            <person name="Yang J.H."/>
            <person name="Qiu H."/>
            <person name="Zel Zion U."/>
            <person name="Chan C.X."/>
            <person name="Stephens T.G."/>
            <person name="Weber A.P.M."/>
            <person name="Boo G.H."/>
            <person name="Boo S.M."/>
            <person name="Kim K.M."/>
            <person name="Shin Y."/>
            <person name="Jung M."/>
            <person name="Lee S.J."/>
            <person name="Yim H.S."/>
            <person name="Lee J.H."/>
            <person name="Bhattacharya D."/>
            <person name="Yoon H.S."/>
        </authorList>
    </citation>
    <scope>NUCLEOTIDE SEQUENCE [LARGE SCALE GENOMIC DNA]</scope>
    <source>
        <strain evidence="2 3">SKKU-2015</strain>
        <tissue evidence="2">Whole body</tissue>
    </source>
</reference>
<evidence type="ECO:0000313" key="3">
    <source>
        <dbReference type="Proteomes" id="UP000247409"/>
    </source>
</evidence>
<name>A0A2V3J6A5_9FLOR</name>